<dbReference type="Proteomes" id="UP000192573">
    <property type="component" value="Unassembled WGS sequence"/>
</dbReference>
<dbReference type="EMBL" id="NAEW01000020">
    <property type="protein sequence ID" value="OQM39556.1"/>
    <property type="molecule type" value="Genomic_DNA"/>
</dbReference>
<reference evidence="1 2" key="1">
    <citation type="submission" date="2017-03" db="EMBL/GenBank/DDBJ databases">
        <authorList>
            <person name="Afonso C.L."/>
            <person name="Miller P.J."/>
            <person name="Scott M.A."/>
            <person name="Spackman E."/>
            <person name="Goraichik I."/>
            <person name="Dimitrov K.M."/>
            <person name="Suarez D.L."/>
            <person name="Swayne D.E."/>
        </authorList>
    </citation>
    <scope>NUCLEOTIDE SEQUENCE [LARGE SCALE GENOMIC DNA]</scope>
    <source>
        <strain evidence="1 2">ATCC 51113</strain>
    </source>
</reference>
<name>A0A1V8NSZ5_CITBR</name>
<protein>
    <recommendedName>
        <fullName evidence="3">Nuclease PIN</fullName>
    </recommendedName>
</protein>
<accession>A0A1V8NSZ5</accession>
<evidence type="ECO:0000313" key="1">
    <source>
        <dbReference type="EMBL" id="OQM39556.1"/>
    </source>
</evidence>
<evidence type="ECO:0000313" key="2">
    <source>
        <dbReference type="Proteomes" id="UP000192573"/>
    </source>
</evidence>
<organism evidence="1 2">
    <name type="scientific">Citrobacter braakii</name>
    <dbReference type="NCBI Taxonomy" id="57706"/>
    <lineage>
        <taxon>Bacteria</taxon>
        <taxon>Pseudomonadati</taxon>
        <taxon>Pseudomonadota</taxon>
        <taxon>Gammaproteobacteria</taxon>
        <taxon>Enterobacterales</taxon>
        <taxon>Enterobacteriaceae</taxon>
        <taxon>Citrobacter</taxon>
        <taxon>Citrobacter freundii complex</taxon>
    </lineage>
</organism>
<comment type="caution">
    <text evidence="1">The sequence shown here is derived from an EMBL/GenBank/DDBJ whole genome shotgun (WGS) entry which is preliminary data.</text>
</comment>
<evidence type="ECO:0008006" key="3">
    <source>
        <dbReference type="Google" id="ProtNLM"/>
    </source>
</evidence>
<sequence>MAIARSGMMKLIAVRVFLSVLMACYIDNNIVYADEWVKQEEFLHVNETRHQWVNERNGRTGILIVSGALLSSPCTLETNEIDLHKDMQPQGMLERYVFKLKLVGCGDGDAKMQASHDKTIATQSALLYKRKGGQPAEQKMLSNGRVALENGRNHLIYYMNKNQRKALISQHRSDHTHMAPLASNSLLHLLLGYE</sequence>
<proteinExistence type="predicted"/>
<dbReference type="InterPro" id="IPR029224">
    <property type="entry name" value="PapJ"/>
</dbReference>
<dbReference type="AlphaFoldDB" id="A0A1V8NSZ5"/>
<gene>
    <name evidence="1" type="ORF">BZK42_23930</name>
</gene>
<dbReference type="Pfam" id="PF14855">
    <property type="entry name" value="PapJ"/>
    <property type="match status" value="1"/>
</dbReference>